<dbReference type="AlphaFoldDB" id="A0A7I8L6N8"/>
<keyword evidence="3" id="KW-1185">Reference proteome</keyword>
<dbReference type="Proteomes" id="UP000663760">
    <property type="component" value="Chromosome 11"/>
</dbReference>
<accession>A0A7I8L6N8</accession>
<sequence>MDISHYKLHAKFSFHHISSDPGCDMVVLKDEPDMDSSNKISFLQKKSFFGFLSSILWPNNGEYTSCKQKWKKKKTIKEKQRFSKIQHEIHLKPY</sequence>
<dbReference type="EMBL" id="LR746274">
    <property type="protein sequence ID" value="CAA7404978.1"/>
    <property type="molecule type" value="Genomic_DNA"/>
</dbReference>
<evidence type="ECO:0000259" key="1">
    <source>
        <dbReference type="Pfam" id="PF05695"/>
    </source>
</evidence>
<protein>
    <recommendedName>
        <fullName evidence="1">Ycf2 N-terminal domain-containing protein</fullName>
    </recommendedName>
</protein>
<proteinExistence type="predicted"/>
<organism evidence="2 3">
    <name type="scientific">Spirodela intermedia</name>
    <name type="common">Intermediate duckweed</name>
    <dbReference type="NCBI Taxonomy" id="51605"/>
    <lineage>
        <taxon>Eukaryota</taxon>
        <taxon>Viridiplantae</taxon>
        <taxon>Streptophyta</taxon>
        <taxon>Embryophyta</taxon>
        <taxon>Tracheophyta</taxon>
        <taxon>Spermatophyta</taxon>
        <taxon>Magnoliopsida</taxon>
        <taxon>Liliopsida</taxon>
        <taxon>Araceae</taxon>
        <taxon>Lemnoideae</taxon>
        <taxon>Spirodela</taxon>
    </lineage>
</organism>
<reference evidence="2" key="1">
    <citation type="submission" date="2020-02" db="EMBL/GenBank/DDBJ databases">
        <authorList>
            <person name="Scholz U."/>
            <person name="Mascher M."/>
            <person name="Fiebig A."/>
        </authorList>
    </citation>
    <scope>NUCLEOTIDE SEQUENCE</scope>
</reference>
<feature type="domain" description="Ycf2 N-terminal" evidence="1">
    <location>
        <begin position="8"/>
        <end position="68"/>
    </location>
</feature>
<gene>
    <name evidence="2" type="ORF">SI8410_11015656</name>
</gene>
<name>A0A7I8L6N8_SPIIN</name>
<evidence type="ECO:0000313" key="2">
    <source>
        <dbReference type="EMBL" id="CAA7404978.1"/>
    </source>
</evidence>
<dbReference type="InterPro" id="IPR056777">
    <property type="entry name" value="Ycf2_N"/>
</dbReference>
<dbReference type="OrthoDB" id="1852053at2759"/>
<evidence type="ECO:0000313" key="3">
    <source>
        <dbReference type="Proteomes" id="UP000663760"/>
    </source>
</evidence>
<dbReference type="Pfam" id="PF05695">
    <property type="entry name" value="Ycf2"/>
    <property type="match status" value="1"/>
</dbReference>